<dbReference type="Gene3D" id="3.20.20.70">
    <property type="entry name" value="Aldolase class I"/>
    <property type="match status" value="1"/>
</dbReference>
<evidence type="ECO:0000256" key="4">
    <source>
        <dbReference type="PIRSR" id="PIRSR001365-1"/>
    </source>
</evidence>
<dbReference type="RefSeq" id="WP_338198423.1">
    <property type="nucleotide sequence ID" value="NZ_JAEKNR010000011.1"/>
</dbReference>
<comment type="caution">
    <text evidence="6">The sequence shown here is derived from an EMBL/GenBank/DDBJ whole genome shotgun (WGS) entry which is preliminary data.</text>
</comment>
<keyword evidence="7" id="KW-1185">Reference proteome</keyword>
<dbReference type="PIRSF" id="PIRSF001365">
    <property type="entry name" value="DHDPS"/>
    <property type="match status" value="1"/>
</dbReference>
<feature type="binding site" evidence="5">
    <location>
        <position position="68"/>
    </location>
    <ligand>
        <name>pyruvate</name>
        <dbReference type="ChEBI" id="CHEBI:15361"/>
    </ligand>
</feature>
<evidence type="ECO:0000313" key="7">
    <source>
        <dbReference type="Proteomes" id="UP000612893"/>
    </source>
</evidence>
<dbReference type="PANTHER" id="PTHR42849:SF1">
    <property type="entry name" value="N-ACETYLNEURAMINATE LYASE"/>
    <property type="match status" value="1"/>
</dbReference>
<evidence type="ECO:0000256" key="3">
    <source>
        <dbReference type="PIRNR" id="PIRNR001365"/>
    </source>
</evidence>
<accession>A0A934K6F4</accession>
<protein>
    <submittedName>
        <fullName evidence="6">Dihydrodipicolinate synthase family protein</fullName>
    </submittedName>
</protein>
<dbReference type="Pfam" id="PF00701">
    <property type="entry name" value="DHDPS"/>
    <property type="match status" value="1"/>
</dbReference>
<feature type="binding site" evidence="5">
    <location>
        <position position="228"/>
    </location>
    <ligand>
        <name>pyruvate</name>
        <dbReference type="ChEBI" id="CHEBI:15361"/>
    </ligand>
</feature>
<dbReference type="PANTHER" id="PTHR42849">
    <property type="entry name" value="N-ACETYLNEURAMINATE LYASE"/>
    <property type="match status" value="1"/>
</dbReference>
<name>A0A934K6F4_9BACT</name>
<dbReference type="GO" id="GO:0019262">
    <property type="term" value="P:N-acetylneuraminate catabolic process"/>
    <property type="evidence" value="ECO:0007669"/>
    <property type="project" value="TreeGrafter"/>
</dbReference>
<evidence type="ECO:0000256" key="1">
    <source>
        <dbReference type="ARBA" id="ARBA00023239"/>
    </source>
</evidence>
<dbReference type="InterPro" id="IPR013785">
    <property type="entry name" value="Aldolase_TIM"/>
</dbReference>
<dbReference type="GO" id="GO:0008747">
    <property type="term" value="F:N-acetylneuraminate lyase activity"/>
    <property type="evidence" value="ECO:0007669"/>
    <property type="project" value="TreeGrafter"/>
</dbReference>
<dbReference type="PRINTS" id="PR00146">
    <property type="entry name" value="DHPICSNTHASE"/>
</dbReference>
<dbReference type="SMART" id="SM01130">
    <property type="entry name" value="DHDPS"/>
    <property type="match status" value="1"/>
</dbReference>
<dbReference type="SUPFAM" id="SSF51569">
    <property type="entry name" value="Aldolase"/>
    <property type="match status" value="1"/>
</dbReference>
<dbReference type="InterPro" id="IPR002220">
    <property type="entry name" value="DapA-like"/>
</dbReference>
<dbReference type="PROSITE" id="PS00666">
    <property type="entry name" value="DHDPS_2"/>
    <property type="match status" value="1"/>
</dbReference>
<feature type="active site" description="Schiff-base intermediate with substrate" evidence="4">
    <location>
        <position position="184"/>
    </location>
</feature>
<proteinExistence type="inferred from homology"/>
<organism evidence="6 7">
    <name type="scientific">Candidatus Nephthysia bennettiae</name>
    <dbReference type="NCBI Taxonomy" id="3127016"/>
    <lineage>
        <taxon>Bacteria</taxon>
        <taxon>Bacillati</taxon>
        <taxon>Candidatus Dormiibacterota</taxon>
        <taxon>Candidatus Dormibacteria</taxon>
        <taxon>Candidatus Dormibacterales</taxon>
        <taxon>Candidatus Dormibacteraceae</taxon>
        <taxon>Candidatus Nephthysia</taxon>
    </lineage>
</organism>
<dbReference type="AlphaFoldDB" id="A0A934K6F4"/>
<evidence type="ECO:0000256" key="5">
    <source>
        <dbReference type="PIRSR" id="PIRSR001365-2"/>
    </source>
</evidence>
<sequence length="332" mass="35151">MTPGNIRFISAPRAGGSDLTAVERLHGAIPALVTPLHEDGSPDGPGIDRLVEHVLAGGVSGLLALGSTGETASLDEQTRRAALRRVVESAGGAVPVLAGVAQTTLRGARAEVEAAAELGAIAALVVPPFYYPVDQRTVFEFYRGLASDSPLPILVYNIPQFTKVVIEPPTLVALAGDGAVAGIKDSSRDFEYFERVCLAMRPLPSFRIFTGSDTMLLASLTMGAAGTICGSANVAPALVADVYDTYQRGDLEAARERQDALIEVVLALRSGVFPTAVKAALEIQGICQAWPAPPLARLEMVAEARLREQLEGWRLTQRLERTTRRSPGGRAC</sequence>
<dbReference type="Proteomes" id="UP000612893">
    <property type="component" value="Unassembled WGS sequence"/>
</dbReference>
<dbReference type="GO" id="GO:0005829">
    <property type="term" value="C:cytosol"/>
    <property type="evidence" value="ECO:0007669"/>
    <property type="project" value="TreeGrafter"/>
</dbReference>
<keyword evidence="1 3" id="KW-0456">Lyase</keyword>
<feature type="active site" description="Proton donor/acceptor" evidence="4">
    <location>
        <position position="156"/>
    </location>
</feature>
<gene>
    <name evidence="6" type="ORF">JF922_00705</name>
</gene>
<reference evidence="6" key="1">
    <citation type="submission" date="2020-10" db="EMBL/GenBank/DDBJ databases">
        <title>Ca. Dormibacterota MAGs.</title>
        <authorList>
            <person name="Montgomery K."/>
        </authorList>
    </citation>
    <scope>NUCLEOTIDE SEQUENCE [LARGE SCALE GENOMIC DNA]</scope>
    <source>
        <strain evidence="6">SC8812_S17_10</strain>
    </source>
</reference>
<keyword evidence="2" id="KW-0704">Schiff base</keyword>
<comment type="similarity">
    <text evidence="3">Belongs to the DapA family.</text>
</comment>
<dbReference type="EMBL" id="JAEKNR010000011">
    <property type="protein sequence ID" value="MBJ7596595.1"/>
    <property type="molecule type" value="Genomic_DNA"/>
</dbReference>
<dbReference type="CDD" id="cd00408">
    <property type="entry name" value="DHDPS-like"/>
    <property type="match status" value="1"/>
</dbReference>
<dbReference type="InterPro" id="IPR020625">
    <property type="entry name" value="Schiff_base-form_aldolases_AS"/>
</dbReference>
<evidence type="ECO:0000256" key="2">
    <source>
        <dbReference type="ARBA" id="ARBA00023270"/>
    </source>
</evidence>
<evidence type="ECO:0000313" key="6">
    <source>
        <dbReference type="EMBL" id="MBJ7596595.1"/>
    </source>
</evidence>